<dbReference type="EMBL" id="ANJA01003682">
    <property type="protein sequence ID" value="ETO62018.1"/>
    <property type="molecule type" value="Genomic_DNA"/>
</dbReference>
<gene>
    <name evidence="2" type="ORF">F444_20033</name>
</gene>
<name>A0A080Z5V7_PHYNI</name>
<feature type="transmembrane region" description="Helical" evidence="1">
    <location>
        <begin position="45"/>
        <end position="67"/>
    </location>
</feature>
<feature type="transmembrane region" description="Helical" evidence="1">
    <location>
        <begin position="76"/>
        <end position="95"/>
    </location>
</feature>
<evidence type="ECO:0000313" key="3">
    <source>
        <dbReference type="Proteomes" id="UP000028582"/>
    </source>
</evidence>
<keyword evidence="1" id="KW-0812">Transmembrane</keyword>
<keyword evidence="1" id="KW-0472">Membrane</keyword>
<evidence type="ECO:0000313" key="2">
    <source>
        <dbReference type="EMBL" id="ETO62018.1"/>
    </source>
</evidence>
<proteinExistence type="predicted"/>
<dbReference type="Proteomes" id="UP000028582">
    <property type="component" value="Unassembled WGS sequence"/>
</dbReference>
<evidence type="ECO:0000256" key="1">
    <source>
        <dbReference type="SAM" id="Phobius"/>
    </source>
</evidence>
<dbReference type="OrthoDB" id="164432at2759"/>
<protein>
    <submittedName>
        <fullName evidence="2">Uncharacterized protein</fullName>
    </submittedName>
</protein>
<comment type="caution">
    <text evidence="2">The sequence shown here is derived from an EMBL/GenBank/DDBJ whole genome shotgun (WGS) entry which is preliminary data.</text>
</comment>
<accession>A0A080Z5V7</accession>
<keyword evidence="1" id="KW-1133">Transmembrane helix</keyword>
<reference evidence="2 3" key="1">
    <citation type="submission" date="2013-11" db="EMBL/GenBank/DDBJ databases">
        <title>The Genome Sequence of Phytophthora parasitica P1976.</title>
        <authorList>
            <consortium name="The Broad Institute Genomics Platform"/>
            <person name="Russ C."/>
            <person name="Tyler B."/>
            <person name="Panabieres F."/>
            <person name="Shan W."/>
            <person name="Tripathy S."/>
            <person name="Grunwald N."/>
            <person name="Machado M."/>
            <person name="Johnson C.S."/>
            <person name="Walker B."/>
            <person name="Young S."/>
            <person name="Zeng Q."/>
            <person name="Gargeya S."/>
            <person name="Fitzgerald M."/>
            <person name="Haas B."/>
            <person name="Abouelleil A."/>
            <person name="Allen A.W."/>
            <person name="Alvarado L."/>
            <person name="Arachchi H.M."/>
            <person name="Berlin A.M."/>
            <person name="Chapman S.B."/>
            <person name="Gainer-Dewar J."/>
            <person name="Goldberg J."/>
            <person name="Griggs A."/>
            <person name="Gujja S."/>
            <person name="Hansen M."/>
            <person name="Howarth C."/>
            <person name="Imamovic A."/>
            <person name="Ireland A."/>
            <person name="Larimer J."/>
            <person name="McCowan C."/>
            <person name="Murphy C."/>
            <person name="Pearson M."/>
            <person name="Poon T.W."/>
            <person name="Priest M."/>
            <person name="Roberts A."/>
            <person name="Saif S."/>
            <person name="Shea T."/>
            <person name="Sisk P."/>
            <person name="Sykes S."/>
            <person name="Wortman J."/>
            <person name="Nusbaum C."/>
            <person name="Birren B."/>
        </authorList>
    </citation>
    <scope>NUCLEOTIDE SEQUENCE [LARGE SCALE GENOMIC DNA]</scope>
    <source>
        <strain evidence="2 3">P1976</strain>
    </source>
</reference>
<dbReference type="AlphaFoldDB" id="A0A080Z5V7"/>
<sequence length="181" mass="19735">MLKLLCLTTGGHGSAATQYNEQMAVVACGWEFIAAMTRSSDAARAFLLILPQLLLLFMVASQWFLVFKLRNHKQTIVVLVVMTSMVIGAVVYSSFRLGISLCCCSRSLCPITFPAGLTPSTSACGLVVNNCYMAFIRKIVHFYGTTSLLLPLASTIFATLRCASRQSSGRTLCQAFLEKTK</sequence>
<organism evidence="2 3">
    <name type="scientific">Phytophthora nicotianae P1976</name>
    <dbReference type="NCBI Taxonomy" id="1317066"/>
    <lineage>
        <taxon>Eukaryota</taxon>
        <taxon>Sar</taxon>
        <taxon>Stramenopiles</taxon>
        <taxon>Oomycota</taxon>
        <taxon>Peronosporomycetes</taxon>
        <taxon>Peronosporales</taxon>
        <taxon>Peronosporaceae</taxon>
        <taxon>Phytophthora</taxon>
    </lineage>
</organism>